<evidence type="ECO:0000313" key="9">
    <source>
        <dbReference type="Proteomes" id="UP000282211"/>
    </source>
</evidence>
<dbReference type="OrthoDB" id="9804975at2"/>
<dbReference type="InterPro" id="IPR051263">
    <property type="entry name" value="C-type_cytochrome_biogenesis"/>
</dbReference>
<keyword evidence="3 6" id="KW-0479">Metal-binding</keyword>
<dbReference type="FunCoup" id="A0A420WIG1">
    <property type="interactions" value="81"/>
</dbReference>
<evidence type="ECO:0000259" key="7">
    <source>
        <dbReference type="Pfam" id="PF03918"/>
    </source>
</evidence>
<reference evidence="8 9" key="1">
    <citation type="submission" date="2018-10" db="EMBL/GenBank/DDBJ databases">
        <title>Genomic Encyclopedia of Type Strains, Phase IV (KMG-IV): sequencing the most valuable type-strain genomes for metagenomic binning, comparative biology and taxonomic classification.</title>
        <authorList>
            <person name="Goeker M."/>
        </authorList>
    </citation>
    <scope>NUCLEOTIDE SEQUENCE [LARGE SCALE GENOMIC DNA]</scope>
    <source>
        <strain evidence="8 9">DSM 22008</strain>
    </source>
</reference>
<accession>A0A420WIG1</accession>
<feature type="chain" id="PRO_5018809345" description="Cytochrome c-type biogenesis protein" evidence="6">
    <location>
        <begin position="22"/>
        <end position="137"/>
    </location>
</feature>
<dbReference type="CDD" id="cd16378">
    <property type="entry name" value="CcmH_N"/>
    <property type="match status" value="1"/>
</dbReference>
<organism evidence="8 9">
    <name type="scientific">Litorimonas taeanensis</name>
    <dbReference type="NCBI Taxonomy" id="568099"/>
    <lineage>
        <taxon>Bacteria</taxon>
        <taxon>Pseudomonadati</taxon>
        <taxon>Pseudomonadota</taxon>
        <taxon>Alphaproteobacteria</taxon>
        <taxon>Maricaulales</taxon>
        <taxon>Robiginitomaculaceae</taxon>
    </lineage>
</organism>
<dbReference type="EMBL" id="RBII01000001">
    <property type="protein sequence ID" value="RKQ70800.1"/>
    <property type="molecule type" value="Genomic_DNA"/>
</dbReference>
<dbReference type="RefSeq" id="WP_121098626.1">
    <property type="nucleotide sequence ID" value="NZ_RBII01000001.1"/>
</dbReference>
<evidence type="ECO:0000256" key="5">
    <source>
        <dbReference type="ARBA" id="ARBA00023004"/>
    </source>
</evidence>
<feature type="signal peptide" evidence="6">
    <location>
        <begin position="1"/>
        <end position="21"/>
    </location>
</feature>
<dbReference type="PANTHER" id="PTHR47870:SF4">
    <property type="entry name" value="CYTOCHROME C-TYPE BIOGENESIS PROTEIN CYCH"/>
    <property type="match status" value="1"/>
</dbReference>
<evidence type="ECO:0000313" key="8">
    <source>
        <dbReference type="EMBL" id="RKQ70800.1"/>
    </source>
</evidence>
<dbReference type="Pfam" id="PF03918">
    <property type="entry name" value="CcmH"/>
    <property type="match status" value="1"/>
</dbReference>
<protein>
    <recommendedName>
        <fullName evidence="6">Cytochrome c-type biogenesis protein</fullName>
    </recommendedName>
</protein>
<dbReference type="InterPro" id="IPR038297">
    <property type="entry name" value="CcmH/CycL/NrfF/Ccl2_sf"/>
</dbReference>
<evidence type="ECO:0000256" key="6">
    <source>
        <dbReference type="RuleBase" id="RU364112"/>
    </source>
</evidence>
<evidence type="ECO:0000256" key="4">
    <source>
        <dbReference type="ARBA" id="ARBA00022729"/>
    </source>
</evidence>
<keyword evidence="6" id="KW-0472">Membrane</keyword>
<dbReference type="Proteomes" id="UP000282211">
    <property type="component" value="Unassembled WGS sequence"/>
</dbReference>
<sequence>MRSFFSCLFVAFFLLGPSAFSQVNGAELDARAREIGQSLRCVVCQNQSIDESDAPLAQDMRKLVKKRLIAGDSNADVIAFMRETYGDYVLLKPPVQRNTYPLWGLPFLILIVGLTWFFISGSKKRSQTTDKEETSIK</sequence>
<proteinExistence type="inferred from homology"/>
<keyword evidence="9" id="KW-1185">Reference proteome</keyword>
<comment type="caution">
    <text evidence="8">The sequence shown here is derived from an EMBL/GenBank/DDBJ whole genome shotgun (WGS) entry which is preliminary data.</text>
</comment>
<evidence type="ECO:0000256" key="3">
    <source>
        <dbReference type="ARBA" id="ARBA00022723"/>
    </source>
</evidence>
<dbReference type="PANTHER" id="PTHR47870">
    <property type="entry name" value="CYTOCHROME C-TYPE BIOGENESIS PROTEIN CCMH"/>
    <property type="match status" value="1"/>
</dbReference>
<name>A0A420WIG1_9PROT</name>
<comment type="function">
    <text evidence="6">Possible subunit of a heme lyase.</text>
</comment>
<keyword evidence="4 6" id="KW-0732">Signal</keyword>
<dbReference type="InterPro" id="IPR005616">
    <property type="entry name" value="CcmH/CycL/Ccl2/NrfF_N"/>
</dbReference>
<dbReference type="GO" id="GO:0046872">
    <property type="term" value="F:metal ion binding"/>
    <property type="evidence" value="ECO:0007669"/>
    <property type="project" value="UniProtKB-KW"/>
</dbReference>
<evidence type="ECO:0000256" key="2">
    <source>
        <dbReference type="ARBA" id="ARBA00022617"/>
    </source>
</evidence>
<keyword evidence="5 6" id="KW-0408">Iron</keyword>
<feature type="transmembrane region" description="Helical" evidence="6">
    <location>
        <begin position="100"/>
        <end position="119"/>
    </location>
</feature>
<keyword evidence="6" id="KW-0812">Transmembrane</keyword>
<keyword evidence="2 6" id="KW-0349">Heme</keyword>
<dbReference type="AlphaFoldDB" id="A0A420WIG1"/>
<dbReference type="GO" id="GO:0005886">
    <property type="term" value="C:plasma membrane"/>
    <property type="evidence" value="ECO:0007669"/>
    <property type="project" value="TreeGrafter"/>
</dbReference>
<evidence type="ECO:0000256" key="1">
    <source>
        <dbReference type="ARBA" id="ARBA00010342"/>
    </source>
</evidence>
<keyword evidence="6" id="KW-1133">Transmembrane helix</keyword>
<gene>
    <name evidence="8" type="ORF">DES40_0101</name>
</gene>
<dbReference type="Gene3D" id="1.10.8.640">
    <property type="entry name" value="Cytochrome C biogenesis protein"/>
    <property type="match status" value="1"/>
</dbReference>
<feature type="domain" description="CcmH/CycL/Ccl2/NrfF N-terminal" evidence="7">
    <location>
        <begin position="10"/>
        <end position="133"/>
    </location>
</feature>
<dbReference type="InParanoid" id="A0A420WIG1"/>
<comment type="similarity">
    <text evidence="1 6">Belongs to the CcmH/CycL/Ccl2/NrfF family.</text>
</comment>